<evidence type="ECO:0008006" key="3">
    <source>
        <dbReference type="Google" id="ProtNLM"/>
    </source>
</evidence>
<dbReference type="Proteomes" id="UP000273001">
    <property type="component" value="Chromosome"/>
</dbReference>
<accession>A0ABM6Z133</accession>
<evidence type="ECO:0000313" key="2">
    <source>
        <dbReference type="Proteomes" id="UP000273001"/>
    </source>
</evidence>
<dbReference type="EMBL" id="CP032514">
    <property type="protein sequence ID" value="AYD88954.1"/>
    <property type="molecule type" value="Genomic_DNA"/>
</dbReference>
<proteinExistence type="predicted"/>
<name>A0ABM6Z133_9ACTO</name>
<dbReference type="NCBIfam" id="NF042914">
    <property type="entry name" value="SAV915_dom"/>
    <property type="match status" value="1"/>
</dbReference>
<organism evidence="1 2">
    <name type="scientific">Actinomyces lilanjuaniae</name>
    <dbReference type="NCBI Taxonomy" id="2321394"/>
    <lineage>
        <taxon>Bacteria</taxon>
        <taxon>Bacillati</taxon>
        <taxon>Actinomycetota</taxon>
        <taxon>Actinomycetes</taxon>
        <taxon>Actinomycetales</taxon>
        <taxon>Actinomycetaceae</taxon>
        <taxon>Actinomyces</taxon>
    </lineage>
</organism>
<protein>
    <recommendedName>
        <fullName evidence="3">SseB protein N-terminal domain-containing protein</fullName>
    </recommendedName>
</protein>
<gene>
    <name evidence="1" type="ORF">D5R93_00770</name>
</gene>
<evidence type="ECO:0000313" key="1">
    <source>
        <dbReference type="EMBL" id="AYD88954.1"/>
    </source>
</evidence>
<reference evidence="1 2" key="1">
    <citation type="submission" date="2018-09" db="EMBL/GenBank/DDBJ databases">
        <authorList>
            <person name="Li J."/>
        </authorList>
    </citation>
    <scope>NUCLEOTIDE SEQUENCE [LARGE SCALE GENOMIC DNA]</scope>
    <source>
        <strain evidence="1 2">2129</strain>
    </source>
</reference>
<dbReference type="InterPro" id="IPR049975">
    <property type="entry name" value="SAV_915-like_dom"/>
</dbReference>
<keyword evidence="2" id="KW-1185">Reference proteome</keyword>
<sequence>MELRQTQDGRVALLAYTALDRLVRGMGPHQPWVLYPTERLGDLDSVQPYQVIYLDPEVPRELWRQPGQQEAAR</sequence>